<gene>
    <name evidence="1" type="ORF">F9B74_05540</name>
</gene>
<accession>A0A6L9Y7G6</accession>
<dbReference type="RefSeq" id="WP_163764364.1">
    <property type="nucleotide sequence ID" value="NZ_JAAGYR010000009.1"/>
</dbReference>
<protein>
    <submittedName>
        <fullName evidence="1">Uncharacterized protein</fullName>
    </submittedName>
</protein>
<reference evidence="1 2" key="1">
    <citation type="submission" date="2020-02" db="EMBL/GenBank/DDBJ databases">
        <title>Pelistega sp. NLN82 were isolated from wild rodents of the Hainan Island.</title>
        <authorList>
            <person name="Niu N."/>
            <person name="Zhou J."/>
        </authorList>
    </citation>
    <scope>NUCLEOTIDE SEQUENCE [LARGE SCALE GENOMIC DNA]</scope>
    <source>
        <strain evidence="1 2">NLN82</strain>
    </source>
</reference>
<comment type="caution">
    <text evidence="1">The sequence shown here is derived from an EMBL/GenBank/DDBJ whole genome shotgun (WGS) entry which is preliminary data.</text>
</comment>
<name>A0A6L9Y7G6_9BURK</name>
<organism evidence="1 2">
    <name type="scientific">Pelistega ratti</name>
    <dbReference type="NCBI Taxonomy" id="2652177"/>
    <lineage>
        <taxon>Bacteria</taxon>
        <taxon>Pseudomonadati</taxon>
        <taxon>Pseudomonadota</taxon>
        <taxon>Betaproteobacteria</taxon>
        <taxon>Burkholderiales</taxon>
        <taxon>Alcaligenaceae</taxon>
        <taxon>Pelistega</taxon>
    </lineage>
</organism>
<sequence>MSKEESTVNSVTLTKLCDADKISMTLVWSGDGIFKPFYILDIDNDDEKILNGIKTIISRTLSFIAYRFDVCKNDC</sequence>
<keyword evidence="2" id="KW-1185">Reference proteome</keyword>
<proteinExistence type="predicted"/>
<dbReference type="Proteomes" id="UP000477651">
    <property type="component" value="Unassembled WGS sequence"/>
</dbReference>
<evidence type="ECO:0000313" key="1">
    <source>
        <dbReference type="EMBL" id="NEN75787.1"/>
    </source>
</evidence>
<evidence type="ECO:0000313" key="2">
    <source>
        <dbReference type="Proteomes" id="UP000477651"/>
    </source>
</evidence>
<dbReference type="EMBL" id="JAAGYR010000009">
    <property type="protein sequence ID" value="NEN75787.1"/>
    <property type="molecule type" value="Genomic_DNA"/>
</dbReference>
<dbReference type="AlphaFoldDB" id="A0A6L9Y7G6"/>